<feature type="compositionally biased region" description="Basic and acidic residues" evidence="1">
    <location>
        <begin position="724"/>
        <end position="747"/>
    </location>
</feature>
<feature type="region of interest" description="Disordered" evidence="1">
    <location>
        <begin position="308"/>
        <end position="336"/>
    </location>
</feature>
<feature type="region of interest" description="Disordered" evidence="1">
    <location>
        <begin position="638"/>
        <end position="657"/>
    </location>
</feature>
<reference evidence="2 3" key="1">
    <citation type="submission" date="2018-03" db="EMBL/GenBank/DDBJ databases">
        <authorList>
            <person name="Guldener U."/>
        </authorList>
    </citation>
    <scope>NUCLEOTIDE SEQUENCE [LARGE SCALE GENOMIC DNA]</scope>
    <source>
        <strain evidence="2 3">DAOM196992</strain>
    </source>
</reference>
<organism evidence="2 3">
    <name type="scientific">Pseudozyma flocculosa</name>
    <dbReference type="NCBI Taxonomy" id="84751"/>
    <lineage>
        <taxon>Eukaryota</taxon>
        <taxon>Fungi</taxon>
        <taxon>Dikarya</taxon>
        <taxon>Basidiomycota</taxon>
        <taxon>Ustilaginomycotina</taxon>
        <taxon>Ustilaginomycetes</taxon>
        <taxon>Ustilaginales</taxon>
        <taxon>Ustilaginaceae</taxon>
        <taxon>Pseudozyma</taxon>
    </lineage>
</organism>
<feature type="region of interest" description="Disordered" evidence="1">
    <location>
        <begin position="664"/>
        <end position="789"/>
    </location>
</feature>
<feature type="compositionally biased region" description="Gly residues" evidence="1">
    <location>
        <begin position="324"/>
        <end position="334"/>
    </location>
</feature>
<dbReference type="EMBL" id="OOIP01000005">
    <property type="protein sequence ID" value="SPO36790.1"/>
    <property type="molecule type" value="Genomic_DNA"/>
</dbReference>
<feature type="compositionally biased region" description="Low complexity" evidence="1">
    <location>
        <begin position="146"/>
        <end position="157"/>
    </location>
</feature>
<protein>
    <submittedName>
        <fullName evidence="2">Uncharacterized protein</fullName>
    </submittedName>
</protein>
<proteinExistence type="predicted"/>
<dbReference type="GO" id="GO:0043596">
    <property type="term" value="C:nuclear replication fork"/>
    <property type="evidence" value="ECO:0007669"/>
    <property type="project" value="TreeGrafter"/>
</dbReference>
<evidence type="ECO:0000256" key="1">
    <source>
        <dbReference type="SAM" id="MobiDB-lite"/>
    </source>
</evidence>
<feature type="compositionally biased region" description="Acidic residues" evidence="1">
    <location>
        <begin position="973"/>
        <end position="983"/>
    </location>
</feature>
<gene>
    <name evidence="2" type="ORF">PSFLO_02261</name>
</gene>
<dbReference type="GO" id="GO:0006270">
    <property type="term" value="P:DNA replication initiation"/>
    <property type="evidence" value="ECO:0007669"/>
    <property type="project" value="InterPro"/>
</dbReference>
<evidence type="ECO:0000313" key="3">
    <source>
        <dbReference type="Proteomes" id="UP000323386"/>
    </source>
</evidence>
<feature type="compositionally biased region" description="Basic and acidic residues" evidence="1">
    <location>
        <begin position="130"/>
        <end position="145"/>
    </location>
</feature>
<keyword evidence="3" id="KW-1185">Reference proteome</keyword>
<feature type="region of interest" description="Disordered" evidence="1">
    <location>
        <begin position="838"/>
        <end position="983"/>
    </location>
</feature>
<feature type="compositionally biased region" description="Basic and acidic residues" evidence="1">
    <location>
        <begin position="599"/>
        <end position="632"/>
    </location>
</feature>
<dbReference type="GO" id="GO:0003688">
    <property type="term" value="F:DNA replication origin binding"/>
    <property type="evidence" value="ECO:0007669"/>
    <property type="project" value="TreeGrafter"/>
</dbReference>
<dbReference type="GO" id="GO:0003697">
    <property type="term" value="F:single-stranded DNA binding"/>
    <property type="evidence" value="ECO:0007669"/>
    <property type="project" value="InterPro"/>
</dbReference>
<feature type="region of interest" description="Disordered" evidence="1">
    <location>
        <begin position="79"/>
        <end position="176"/>
    </location>
</feature>
<dbReference type="OrthoDB" id="202825at2759"/>
<feature type="region of interest" description="Disordered" evidence="1">
    <location>
        <begin position="25"/>
        <end position="52"/>
    </location>
</feature>
<feature type="compositionally biased region" description="Low complexity" evidence="1">
    <location>
        <begin position="79"/>
        <end position="90"/>
    </location>
</feature>
<feature type="compositionally biased region" description="Low complexity" evidence="1">
    <location>
        <begin position="843"/>
        <end position="863"/>
    </location>
</feature>
<feature type="compositionally biased region" description="Acidic residues" evidence="1">
    <location>
        <begin position="938"/>
        <end position="948"/>
    </location>
</feature>
<feature type="compositionally biased region" description="Low complexity" evidence="1">
    <location>
        <begin position="108"/>
        <end position="127"/>
    </location>
</feature>
<dbReference type="Proteomes" id="UP000323386">
    <property type="component" value="Unassembled WGS sequence"/>
</dbReference>
<dbReference type="InterPro" id="IPR012340">
    <property type="entry name" value="NA-bd_OB-fold"/>
</dbReference>
<dbReference type="AlphaFoldDB" id="A0A5C3EY32"/>
<dbReference type="PANTHER" id="PTHR13454:SF11">
    <property type="entry name" value="PROTEIN MCM10 HOMOLOG"/>
    <property type="match status" value="1"/>
</dbReference>
<feature type="compositionally biased region" description="Basic residues" evidence="1">
    <location>
        <begin position="890"/>
        <end position="899"/>
    </location>
</feature>
<feature type="region of interest" description="Disordered" evidence="1">
    <location>
        <begin position="801"/>
        <end position="826"/>
    </location>
</feature>
<name>A0A5C3EY32_9BASI</name>
<feature type="region of interest" description="Disordered" evidence="1">
    <location>
        <begin position="592"/>
        <end position="632"/>
    </location>
</feature>
<dbReference type="PANTHER" id="PTHR13454">
    <property type="entry name" value="PROTEIN MCM10 HOMOLOG"/>
    <property type="match status" value="1"/>
</dbReference>
<sequence length="983" mass="106817">MASISAPSSSDDVLKQLQRIRANLASADVAAPPQHRSVVAPASPSKHRPSPSIISAEAKRGAKLLQQQRQDALQYATARAQALTAAAAARSSPGDTSAFSNMDHAARGSSSGGPSSYLTIAERTAAAQRRRQEAAAQEERARQMRDAAAARASMRSAGFNESPQPRQGPAAGSSGCDILDAAAQQQQGPQRDERLALVESLEPGPPQLPPRRQEDDYDKLEPYSGTRLSSRRISHDDVTDYLQGRYYIPPSMIYSVARPTYKDVDPTESRRAGYGKDSGRDGDYEIPVDGDWLTIAVIAEKGPLLHTKSMFGSDDEGSDEEGGRGPGANKGGKGPLAFREVARGADGKLRLELDEGDERMTASERAKLRRAMRRNDAEDELERERKRMAGRSRLFNIMQLVDLGTSGQKAASGDRQLKLMSFEADEVDENMRPLNSERADIQRHLDAMRRDKRRFVNGSRGAFELLHKQTPGTLVAILNPRITQPRYKKDKILTLKPRSAEDILIIGQTRDLTTCCTKKRDGSRCGNYVDVRLRRQGTTGKKAAEDMVCDYHLTQSIGGMQRGRMETFQPRHGNMDEGLSSNAGRTFTVEASQPVAEGKPTDPESWRFDIGDKLGRGRSEKEARLRKQMEKDELERRMRARFGDAVMPNSHPGVAMRKRVIEVDDGDEDGGDDDDDDDDDDEQVLPGSPSQDRSQSQSRRPRKRDGLEAAAAKLIDPQGSAAKLLEEAKRTIEERKRKAEETKAKALEKRRKILGIKSTAAAPADKGRSKSRSALDPLSSSDEDRPPAAVVDIAAASNVGGRLKATSAPVLPSSTSTPGRATPKRFSYSAEAIKLMGFDPLARRNGPTSSSSPSSSGAANGAGRDSRSALLDRIKKPSCLPRPPTGAQLKLKKQHRPRYKTFDEGDGKGHTHGARSGSGGRGEGDSGAPLELLQGIDFDSDGESDALDLDFPTVKRRGSALGSGPSANAGNDQSDDEEDLEIF</sequence>
<feature type="compositionally biased region" description="Acidic residues" evidence="1">
    <location>
        <begin position="664"/>
        <end position="683"/>
    </location>
</feature>
<evidence type="ECO:0000313" key="2">
    <source>
        <dbReference type="EMBL" id="SPO36790.1"/>
    </source>
</evidence>
<feature type="region of interest" description="Disordered" evidence="1">
    <location>
        <begin position="200"/>
        <end position="231"/>
    </location>
</feature>
<feature type="compositionally biased region" description="Basic and acidic residues" evidence="1">
    <location>
        <begin position="900"/>
        <end position="909"/>
    </location>
</feature>
<dbReference type="InterPro" id="IPR040184">
    <property type="entry name" value="Mcm10"/>
</dbReference>
<dbReference type="Gene3D" id="2.40.50.140">
    <property type="entry name" value="Nucleic acid-binding proteins"/>
    <property type="match status" value="1"/>
</dbReference>
<feature type="compositionally biased region" description="Low complexity" evidence="1">
    <location>
        <begin position="688"/>
        <end position="698"/>
    </location>
</feature>
<feature type="compositionally biased region" description="Basic and acidic residues" evidence="1">
    <location>
        <begin position="864"/>
        <end position="875"/>
    </location>
</feature>
<accession>A0A5C3EY32</accession>